<accession>E3SL77</accession>
<feature type="coiled-coil region" evidence="1">
    <location>
        <begin position="262"/>
        <end position="289"/>
    </location>
</feature>
<protein>
    <submittedName>
        <fullName evidence="3">Recombination endonuclease subunit</fullName>
    </submittedName>
</protein>
<dbReference type="CDD" id="cd00267">
    <property type="entry name" value="ABC_ATPase"/>
    <property type="match status" value="1"/>
</dbReference>
<dbReference type="GeneID" id="10328728"/>
<dbReference type="KEGG" id="vg:10328728"/>
<dbReference type="Pfam" id="PF02463">
    <property type="entry name" value="SMC_N"/>
    <property type="match status" value="1"/>
</dbReference>
<evidence type="ECO:0000313" key="4">
    <source>
        <dbReference type="Proteomes" id="UP000006527"/>
    </source>
</evidence>
<feature type="coiled-coil region" evidence="1">
    <location>
        <begin position="360"/>
        <end position="411"/>
    </location>
</feature>
<dbReference type="OrthoDB" id="6017at10239"/>
<feature type="coiled-coil region" evidence="1">
    <location>
        <begin position="170"/>
        <end position="197"/>
    </location>
</feature>
<dbReference type="GO" id="GO:0004519">
    <property type="term" value="F:endonuclease activity"/>
    <property type="evidence" value="ECO:0007669"/>
    <property type="project" value="UniProtKB-KW"/>
</dbReference>
<evidence type="ECO:0000313" key="3">
    <source>
        <dbReference type="EMBL" id="ADO98225.1"/>
    </source>
</evidence>
<dbReference type="InterPro" id="IPR027417">
    <property type="entry name" value="P-loop_NTPase"/>
</dbReference>
<name>E3SL77_9CAUD</name>
<organism evidence="3 4">
    <name type="scientific">Synechococcus phage S-SSM7</name>
    <dbReference type="NCBI Taxonomy" id="445686"/>
    <lineage>
        <taxon>Viruses</taxon>
        <taxon>Duplodnaviria</taxon>
        <taxon>Heunggongvirae</taxon>
        <taxon>Uroviricota</taxon>
        <taxon>Caudoviricetes</taxon>
        <taxon>Pantevenvirales</taxon>
        <taxon>Kyanoviridae</taxon>
        <taxon>Lipsvirus</taxon>
        <taxon>Lipsvirus ssm7</taxon>
    </lineage>
</organism>
<dbReference type="RefSeq" id="YP_004324212.1">
    <property type="nucleotide sequence ID" value="NC_015287.1"/>
</dbReference>
<dbReference type="EMBL" id="GU071098">
    <property type="protein sequence ID" value="ADO98225.1"/>
    <property type="molecule type" value="Genomic_DNA"/>
</dbReference>
<feature type="domain" description="RecF/RecN/SMC N-terminal" evidence="2">
    <location>
        <begin position="5"/>
        <end position="560"/>
    </location>
</feature>
<evidence type="ECO:0000256" key="1">
    <source>
        <dbReference type="SAM" id="Coils"/>
    </source>
</evidence>
<gene>
    <name evidence="3" type="primary">gp46</name>
    <name evidence="3" type="ORF">SSSM7_159</name>
</gene>
<reference evidence="3 4" key="1">
    <citation type="journal article" date="2010" name="Environ. Microbiol.">
        <title>Genomic analysis of oceanic cyanobacterial myoviruses compared with T4-like myoviruses from diverse hosts and environments.</title>
        <authorList>
            <person name="Sullivan M.B."/>
            <person name="Huang K.H."/>
            <person name="Ignacio-Espinoza J.C."/>
            <person name="Berlin A.M."/>
            <person name="Kelly L."/>
            <person name="Weigele P.R."/>
            <person name="DeFrancesco A.S."/>
            <person name="Kern S.E."/>
            <person name="Thompson L.R."/>
            <person name="Young S."/>
            <person name="Yandava C."/>
            <person name="Fu R."/>
            <person name="Krastins B."/>
            <person name="Chase M."/>
            <person name="Sarracino D."/>
            <person name="Osburne M.S."/>
            <person name="Henn M.R."/>
            <person name="Chisholm S.W."/>
        </authorList>
    </citation>
    <scope>NUCLEOTIDE SEQUENCE [LARGE SCALE GENOMIC DNA]</scope>
    <source>
        <strain evidence="3">8109-3</strain>
    </source>
</reference>
<keyword evidence="1" id="KW-0175">Coiled coil</keyword>
<dbReference type="Gene3D" id="3.40.50.300">
    <property type="entry name" value="P-loop containing nucleotide triphosphate hydrolases"/>
    <property type="match status" value="2"/>
</dbReference>
<keyword evidence="3" id="KW-0540">Nuclease</keyword>
<dbReference type="InterPro" id="IPR003395">
    <property type="entry name" value="RecF/RecN/SMC_N"/>
</dbReference>
<sequence>MITFKTIRWRNFLSTGNQFIIVSFQKSPTNLIVGQNGAGKSTILDALTFVLYNKPFRKIKKAQLVNTVNDKECEVQIEFEIQGKIYTIVRGMKPTLFEIYIDGKKQDQFASSNDQQQHLEDNILRLNYKSFTQTTILGAATFVPFMQLSQTHRREIVEDVLDIKIFSGMAKILREKMSRANTEIRELTIKKELIEEKIQMQKSFISDLDKTGQNKITEIKVKIDTLLRDSSSLMSDNEQIATNIKEKYQPELDTLTSATGSLKKKTTIKAKLEQKIQNITSDHKFFKENVSCPTCGQQIEEDFRLNKIGIIEGKVKEINSAYQDLQKSINEEQKKEARFIDVSKQISTLTHDISTNNFKISEYQRQIRDYEQEVQDITEQIANRNTERATLRGLKSDLKTVETDKANHTENIEYLDFANSMMKDSGVKAKIMKRYLPIMNQKINKYLQMMDFYINFTLDEQFNECIKSPIHEKFSYESFSEGEKMRIDLAILFTWRDIAKMKNSSSTNILILDEIFDSSLDSNGTDEFVKIIRYVIKDAYIFMISHKVDELTDRLDNMITFEKMNGFSKVRYST</sequence>
<dbReference type="PANTHER" id="PTHR32114">
    <property type="entry name" value="ABC TRANSPORTER ABCH.3"/>
    <property type="match status" value="1"/>
</dbReference>
<evidence type="ECO:0000259" key="2">
    <source>
        <dbReference type="Pfam" id="PF02463"/>
    </source>
</evidence>
<dbReference type="Proteomes" id="UP000006527">
    <property type="component" value="Segment"/>
</dbReference>
<keyword evidence="3" id="KW-0378">Hydrolase</keyword>
<dbReference type="PANTHER" id="PTHR32114:SF2">
    <property type="entry name" value="ABC TRANSPORTER ABCH.3"/>
    <property type="match status" value="1"/>
</dbReference>
<keyword evidence="4" id="KW-1185">Reference proteome</keyword>
<keyword evidence="3" id="KW-0255">Endonuclease</keyword>
<proteinExistence type="predicted"/>
<dbReference type="SUPFAM" id="SSF52540">
    <property type="entry name" value="P-loop containing nucleoside triphosphate hydrolases"/>
    <property type="match status" value="1"/>
</dbReference>